<organism evidence="7 8">
    <name type="scientific">Blautia producta</name>
    <dbReference type="NCBI Taxonomy" id="33035"/>
    <lineage>
        <taxon>Bacteria</taxon>
        <taxon>Bacillati</taxon>
        <taxon>Bacillota</taxon>
        <taxon>Clostridia</taxon>
        <taxon>Lachnospirales</taxon>
        <taxon>Lachnospiraceae</taxon>
        <taxon>Blautia</taxon>
    </lineage>
</organism>
<dbReference type="Gene3D" id="1.10.10.60">
    <property type="entry name" value="Homeodomain-like"/>
    <property type="match status" value="1"/>
</dbReference>
<evidence type="ECO:0000256" key="4">
    <source>
        <dbReference type="PROSITE-ProRule" id="PRU00335"/>
    </source>
</evidence>
<dbReference type="PROSITE" id="PS50977">
    <property type="entry name" value="HTH_TETR_2"/>
    <property type="match status" value="1"/>
</dbReference>
<feature type="domain" description="HTH tetR-type" evidence="6">
    <location>
        <begin position="5"/>
        <end position="65"/>
    </location>
</feature>
<dbReference type="InterPro" id="IPR001647">
    <property type="entry name" value="HTH_TetR"/>
</dbReference>
<evidence type="ECO:0000256" key="3">
    <source>
        <dbReference type="ARBA" id="ARBA00023163"/>
    </source>
</evidence>
<evidence type="ECO:0000259" key="6">
    <source>
        <dbReference type="PROSITE" id="PS50977"/>
    </source>
</evidence>
<gene>
    <name evidence="7" type="ORF">PMF13cell1_03277</name>
</gene>
<dbReference type="RefSeq" id="WP_029469438.1">
    <property type="nucleotide sequence ID" value="NZ_CP035945.1"/>
</dbReference>
<keyword evidence="3" id="KW-0804">Transcription</keyword>
<feature type="region of interest" description="Disordered" evidence="5">
    <location>
        <begin position="188"/>
        <end position="213"/>
    </location>
</feature>
<feature type="compositionally biased region" description="Basic and acidic residues" evidence="5">
    <location>
        <begin position="188"/>
        <end position="205"/>
    </location>
</feature>
<dbReference type="Pfam" id="PF00440">
    <property type="entry name" value="TetR_N"/>
    <property type="match status" value="1"/>
</dbReference>
<dbReference type="Pfam" id="PF13305">
    <property type="entry name" value="TetR_C_33"/>
    <property type="match status" value="1"/>
</dbReference>
<dbReference type="InterPro" id="IPR009057">
    <property type="entry name" value="Homeodomain-like_sf"/>
</dbReference>
<feature type="DNA-binding region" description="H-T-H motif" evidence="4">
    <location>
        <begin position="28"/>
        <end position="47"/>
    </location>
</feature>
<keyword evidence="2 4" id="KW-0238">DNA-binding</keyword>
<dbReference type="SUPFAM" id="SSF48498">
    <property type="entry name" value="Tetracyclin repressor-like, C-terminal domain"/>
    <property type="match status" value="1"/>
</dbReference>
<reference evidence="7 8" key="1">
    <citation type="submission" date="2019-01" db="EMBL/GenBank/DDBJ databases">
        <title>PMF-metabolizing Aryl O-demethylase.</title>
        <authorList>
            <person name="Kim M."/>
        </authorList>
    </citation>
    <scope>NUCLEOTIDE SEQUENCE [LARGE SCALE GENOMIC DNA]</scope>
    <source>
        <strain evidence="7 8">PMF1</strain>
    </source>
</reference>
<accession>A0A4P6LYE2</accession>
<dbReference type="PANTHER" id="PTHR30055">
    <property type="entry name" value="HTH-TYPE TRANSCRIPTIONAL REGULATOR RUTR"/>
    <property type="match status" value="1"/>
</dbReference>
<dbReference type="AlphaFoldDB" id="A0A4P6LYE2"/>
<dbReference type="GO" id="GO:0003700">
    <property type="term" value="F:DNA-binding transcription factor activity"/>
    <property type="evidence" value="ECO:0007669"/>
    <property type="project" value="TreeGrafter"/>
</dbReference>
<dbReference type="Proteomes" id="UP000289794">
    <property type="component" value="Chromosome"/>
</dbReference>
<sequence>MGRKGLNTEVIAEAAIGLVEEKGYRNFSMRELAARLGVQPASLYNHVNGIEAVYTAVGLHGISILEKALEQAYGFQDFTEALLVMAKAYRGFAKDSPELYQAVIEMRTSENEELRQNIQRIIHPFLVLIGRVVEDQEKVVHFQRMMRSALHGFVSLEREGYLTYELTDSNASFHFMVESLAGLIMREGEKENHDSSRNHSREADSRGAGTETV</sequence>
<proteinExistence type="predicted"/>
<keyword evidence="1" id="KW-0805">Transcription regulation</keyword>
<dbReference type="InterPro" id="IPR036271">
    <property type="entry name" value="Tet_transcr_reg_TetR-rel_C_sf"/>
</dbReference>
<dbReference type="Gene3D" id="1.10.357.10">
    <property type="entry name" value="Tetracycline Repressor, domain 2"/>
    <property type="match status" value="1"/>
</dbReference>
<dbReference type="PANTHER" id="PTHR30055:SF234">
    <property type="entry name" value="HTH-TYPE TRANSCRIPTIONAL REGULATOR BETI"/>
    <property type="match status" value="1"/>
</dbReference>
<dbReference type="KEGG" id="bpro:PMF13cell1_03277"/>
<dbReference type="GO" id="GO:0000976">
    <property type="term" value="F:transcription cis-regulatory region binding"/>
    <property type="evidence" value="ECO:0007669"/>
    <property type="project" value="TreeGrafter"/>
</dbReference>
<dbReference type="InterPro" id="IPR050109">
    <property type="entry name" value="HTH-type_TetR-like_transc_reg"/>
</dbReference>
<evidence type="ECO:0000313" key="7">
    <source>
        <dbReference type="EMBL" id="QBE97714.1"/>
    </source>
</evidence>
<evidence type="ECO:0000256" key="2">
    <source>
        <dbReference type="ARBA" id="ARBA00023125"/>
    </source>
</evidence>
<protein>
    <recommendedName>
        <fullName evidence="6">HTH tetR-type domain-containing protein</fullName>
    </recommendedName>
</protein>
<evidence type="ECO:0000256" key="1">
    <source>
        <dbReference type="ARBA" id="ARBA00023015"/>
    </source>
</evidence>
<name>A0A4P6LYE2_9FIRM</name>
<dbReference type="SUPFAM" id="SSF46689">
    <property type="entry name" value="Homeodomain-like"/>
    <property type="match status" value="1"/>
</dbReference>
<dbReference type="EMBL" id="CP035945">
    <property type="protein sequence ID" value="QBE97714.1"/>
    <property type="molecule type" value="Genomic_DNA"/>
</dbReference>
<dbReference type="InterPro" id="IPR025996">
    <property type="entry name" value="MT1864/Rv1816-like_C"/>
</dbReference>
<evidence type="ECO:0000313" key="8">
    <source>
        <dbReference type="Proteomes" id="UP000289794"/>
    </source>
</evidence>
<evidence type="ECO:0000256" key="5">
    <source>
        <dbReference type="SAM" id="MobiDB-lite"/>
    </source>
</evidence>